<dbReference type="InterPro" id="IPR011006">
    <property type="entry name" value="CheY-like_superfamily"/>
</dbReference>
<protein>
    <submittedName>
        <fullName evidence="2">ANTAR domain-containing protein</fullName>
    </submittedName>
</protein>
<sequence>MQEHHSFADDVRAQISPGVPERIRPFPPDEQNAESLRCEIDGLRVALASRPVIDTARGILMALGSCTGEQAWQTLVHASQHSNVKLRDLAHQLVASYHGVPLPPATRHVLRTAIRAGRTS</sequence>
<dbReference type="SUPFAM" id="SSF52172">
    <property type="entry name" value="CheY-like"/>
    <property type="match status" value="1"/>
</dbReference>
<evidence type="ECO:0000313" key="3">
    <source>
        <dbReference type="Proteomes" id="UP000515307"/>
    </source>
</evidence>
<dbReference type="Gene3D" id="1.10.10.10">
    <property type="entry name" value="Winged helix-like DNA-binding domain superfamily/Winged helix DNA-binding domain"/>
    <property type="match status" value="1"/>
</dbReference>
<dbReference type="GO" id="GO:0003723">
    <property type="term" value="F:RNA binding"/>
    <property type="evidence" value="ECO:0007669"/>
    <property type="project" value="InterPro"/>
</dbReference>
<dbReference type="InterPro" id="IPR005561">
    <property type="entry name" value="ANTAR"/>
</dbReference>
<dbReference type="KEGG" id="sfiy:F0344_32400"/>
<keyword evidence="3" id="KW-1185">Reference proteome</keyword>
<dbReference type="SMART" id="SM01012">
    <property type="entry name" value="ANTAR"/>
    <property type="match status" value="1"/>
</dbReference>
<dbReference type="RefSeq" id="WP_185302132.1">
    <property type="nucleotide sequence ID" value="NZ_CP045702.1"/>
</dbReference>
<reference evidence="3" key="1">
    <citation type="submission" date="2019-10" db="EMBL/GenBank/DDBJ databases">
        <title>Antimicrobial potential of Antarctic Bacteria.</title>
        <authorList>
            <person name="Benaud N."/>
            <person name="Edwards R.J."/>
            <person name="Ferrari B.C."/>
        </authorList>
    </citation>
    <scope>NUCLEOTIDE SEQUENCE [LARGE SCALE GENOMIC DNA]</scope>
    <source>
        <strain evidence="3">NBSH44</strain>
    </source>
</reference>
<dbReference type="PROSITE" id="PS50921">
    <property type="entry name" value="ANTAR"/>
    <property type="match status" value="1"/>
</dbReference>
<accession>A0A7G7BTL0</accession>
<gene>
    <name evidence="2" type="ORF">F0344_32400</name>
</gene>
<proteinExistence type="predicted"/>
<dbReference type="InterPro" id="IPR036388">
    <property type="entry name" value="WH-like_DNA-bd_sf"/>
</dbReference>
<feature type="domain" description="ANTAR" evidence="1">
    <location>
        <begin position="33"/>
        <end position="94"/>
    </location>
</feature>
<name>A0A7G7BTL0_9ACTN</name>
<dbReference type="Proteomes" id="UP000515307">
    <property type="component" value="Chromosome"/>
</dbReference>
<organism evidence="2 3">
    <name type="scientific">Streptomyces finlayi</name>
    <dbReference type="NCBI Taxonomy" id="67296"/>
    <lineage>
        <taxon>Bacteria</taxon>
        <taxon>Bacillati</taxon>
        <taxon>Actinomycetota</taxon>
        <taxon>Actinomycetes</taxon>
        <taxon>Kitasatosporales</taxon>
        <taxon>Streptomycetaceae</taxon>
        <taxon>Streptomyces</taxon>
    </lineage>
</organism>
<evidence type="ECO:0000259" key="1">
    <source>
        <dbReference type="PROSITE" id="PS50921"/>
    </source>
</evidence>
<dbReference type="AlphaFoldDB" id="A0A7G7BTL0"/>
<dbReference type="EMBL" id="CP045702">
    <property type="protein sequence ID" value="QNE78675.1"/>
    <property type="molecule type" value="Genomic_DNA"/>
</dbReference>
<evidence type="ECO:0000313" key="2">
    <source>
        <dbReference type="EMBL" id="QNE78675.1"/>
    </source>
</evidence>
<dbReference type="Pfam" id="PF03861">
    <property type="entry name" value="ANTAR"/>
    <property type="match status" value="1"/>
</dbReference>